<reference evidence="10" key="1">
    <citation type="submission" date="2017-09" db="EMBL/GenBank/DDBJ databases">
        <title>FDA dAtabase for Regulatory Grade micrObial Sequences (FDA-ARGOS): Supporting development and validation of Infectious Disease Dx tests.</title>
        <authorList>
            <person name="Minogue T."/>
            <person name="Wolcott M."/>
            <person name="Wasieloski L."/>
            <person name="Aguilar W."/>
            <person name="Moore D."/>
            <person name="Tallon L."/>
            <person name="Sadzewicz L."/>
            <person name="Ott S."/>
            <person name="Zhao X."/>
            <person name="Nagaraj S."/>
            <person name="Vavikolanu K."/>
            <person name="Aluvathingal J."/>
            <person name="Nadendla S."/>
            <person name="Sichtig H."/>
        </authorList>
    </citation>
    <scope>NUCLEOTIDE SEQUENCE [LARGE SCALE GENOMIC DNA]</scope>
    <source>
        <strain evidence="10">FDAARGOS_390</strain>
    </source>
</reference>
<evidence type="ECO:0000313" key="10">
    <source>
        <dbReference type="Proteomes" id="UP000220629"/>
    </source>
</evidence>
<dbReference type="Proteomes" id="UP000220629">
    <property type="component" value="Unassembled WGS sequence"/>
</dbReference>
<dbReference type="PANTHER" id="PTHR42771:SF2">
    <property type="entry name" value="IRON(3+)-HYDROXAMATE IMPORT ATP-BINDING PROTEIN FHUC"/>
    <property type="match status" value="1"/>
</dbReference>
<keyword evidence="7" id="KW-0472">Membrane</keyword>
<keyword evidence="4" id="KW-0410">Iron transport</keyword>
<evidence type="ECO:0000256" key="7">
    <source>
        <dbReference type="ARBA" id="ARBA00023136"/>
    </source>
</evidence>
<gene>
    <name evidence="9" type="ORF">CRM94_00740</name>
</gene>
<dbReference type="EMBL" id="PDDY01000001">
    <property type="protein sequence ID" value="PEH40812.1"/>
    <property type="molecule type" value="Genomic_DNA"/>
</dbReference>
<dbReference type="GO" id="GO:0006302">
    <property type="term" value="P:double-strand break repair"/>
    <property type="evidence" value="ECO:0007669"/>
    <property type="project" value="InterPro"/>
</dbReference>
<comment type="caution">
    <text evidence="9">The sequence shown here is derived from an EMBL/GenBank/DDBJ whole genome shotgun (WGS) entry which is preliminary data.</text>
</comment>
<dbReference type="GO" id="GO:0016887">
    <property type="term" value="F:ATP hydrolysis activity"/>
    <property type="evidence" value="ECO:0007669"/>
    <property type="project" value="InterPro"/>
</dbReference>
<keyword evidence="6" id="KW-0406">Ion transport</keyword>
<protein>
    <submittedName>
        <fullName evidence="9">AAA family ATPase</fullName>
    </submittedName>
</protein>
<evidence type="ECO:0000256" key="4">
    <source>
        <dbReference type="ARBA" id="ARBA00022496"/>
    </source>
</evidence>
<name>A0A2A7SBD9_BURGA</name>
<organism evidence="9 10">
    <name type="scientific">Burkholderia gladioli</name>
    <name type="common">Pseudomonas marginata</name>
    <name type="synonym">Phytomonas marginata</name>
    <dbReference type="NCBI Taxonomy" id="28095"/>
    <lineage>
        <taxon>Bacteria</taxon>
        <taxon>Pseudomonadati</taxon>
        <taxon>Pseudomonadota</taxon>
        <taxon>Betaproteobacteria</taxon>
        <taxon>Burkholderiales</taxon>
        <taxon>Burkholderiaceae</taxon>
        <taxon>Burkholderia</taxon>
    </lineage>
</organism>
<keyword evidence="2" id="KW-0813">Transport</keyword>
<dbReference type="Pfam" id="PF13476">
    <property type="entry name" value="AAA_23"/>
    <property type="match status" value="1"/>
</dbReference>
<evidence type="ECO:0000256" key="1">
    <source>
        <dbReference type="ARBA" id="ARBA00004202"/>
    </source>
</evidence>
<dbReference type="InterPro" id="IPR003959">
    <property type="entry name" value="ATPase_AAA_core"/>
</dbReference>
<sequence>MTLSSRFVSRIDLKPDPDNDTSRYPFNLPAVRSLDALELHPKITYFVGENGSGKSTLLEALAVSLGYNAEGGSQSLHFQTRDTHSPLHERLRVSKGLRRPRTGYFLRAESFYNVASTLDEMEEDPYTAGVLASYGGRSLHMQSHGESFLALVMQRFGPEGLYLLDEPEAALSPQRQLTLLARLHQLIEEKSQFVIATHSPILMAYPDAWIYAFGEDGIRRVAYEETEHYQVTRDFLANPRRMLDILMSDPDDAQHTSDETP</sequence>
<dbReference type="RefSeq" id="WP_096751922.1">
    <property type="nucleotide sequence ID" value="NZ_CADEPO010000010.1"/>
</dbReference>
<comment type="subcellular location">
    <subcellularLocation>
        <location evidence="1">Cell membrane</location>
        <topology evidence="1">Peripheral membrane protein</topology>
    </subcellularLocation>
</comment>
<evidence type="ECO:0000313" key="9">
    <source>
        <dbReference type="EMBL" id="PEH40812.1"/>
    </source>
</evidence>
<dbReference type="AlphaFoldDB" id="A0A2A7SBD9"/>
<keyword evidence="5" id="KW-0408">Iron</keyword>
<dbReference type="InterPro" id="IPR051535">
    <property type="entry name" value="Siderophore_ABC-ATPase"/>
</dbReference>
<evidence type="ECO:0000256" key="6">
    <source>
        <dbReference type="ARBA" id="ARBA00023065"/>
    </source>
</evidence>
<feature type="domain" description="AAA+ ATPase" evidence="8">
    <location>
        <begin position="40"/>
        <end position="232"/>
    </location>
</feature>
<evidence type="ECO:0000256" key="5">
    <source>
        <dbReference type="ARBA" id="ARBA00023004"/>
    </source>
</evidence>
<accession>A0A2A7SBD9</accession>
<dbReference type="SMART" id="SM00382">
    <property type="entry name" value="AAA"/>
    <property type="match status" value="1"/>
</dbReference>
<keyword evidence="3" id="KW-1003">Cell membrane</keyword>
<dbReference type="PANTHER" id="PTHR42771">
    <property type="entry name" value="IRON(3+)-HYDROXAMATE IMPORT ATP-BINDING PROTEIN FHUC"/>
    <property type="match status" value="1"/>
</dbReference>
<dbReference type="Pfam" id="PF13304">
    <property type="entry name" value="AAA_21"/>
    <property type="match status" value="1"/>
</dbReference>
<dbReference type="GO" id="GO:0005886">
    <property type="term" value="C:plasma membrane"/>
    <property type="evidence" value="ECO:0007669"/>
    <property type="project" value="UniProtKB-SubCell"/>
</dbReference>
<dbReference type="InterPro" id="IPR038729">
    <property type="entry name" value="Rad50/SbcC_AAA"/>
</dbReference>
<evidence type="ECO:0000256" key="2">
    <source>
        <dbReference type="ARBA" id="ARBA00022448"/>
    </source>
</evidence>
<dbReference type="GO" id="GO:0006826">
    <property type="term" value="P:iron ion transport"/>
    <property type="evidence" value="ECO:0007669"/>
    <property type="project" value="UniProtKB-KW"/>
</dbReference>
<evidence type="ECO:0000259" key="8">
    <source>
        <dbReference type="SMART" id="SM00382"/>
    </source>
</evidence>
<dbReference type="InterPro" id="IPR003593">
    <property type="entry name" value="AAA+_ATPase"/>
</dbReference>
<dbReference type="GO" id="GO:0005524">
    <property type="term" value="F:ATP binding"/>
    <property type="evidence" value="ECO:0007669"/>
    <property type="project" value="InterPro"/>
</dbReference>
<evidence type="ECO:0000256" key="3">
    <source>
        <dbReference type="ARBA" id="ARBA00022475"/>
    </source>
</evidence>
<dbReference type="InterPro" id="IPR027417">
    <property type="entry name" value="P-loop_NTPase"/>
</dbReference>
<dbReference type="Gene3D" id="3.40.50.300">
    <property type="entry name" value="P-loop containing nucleotide triphosphate hydrolases"/>
    <property type="match status" value="2"/>
</dbReference>
<dbReference type="SUPFAM" id="SSF52540">
    <property type="entry name" value="P-loop containing nucleoside triphosphate hydrolases"/>
    <property type="match status" value="1"/>
</dbReference>
<proteinExistence type="predicted"/>